<accession>S8FPN1</accession>
<dbReference type="Proteomes" id="UP000015241">
    <property type="component" value="Unassembled WGS sequence"/>
</dbReference>
<comment type="similarity">
    <text evidence="1">Belongs to the AB hydrolase superfamily. AB hydrolase 2 family.</text>
</comment>
<dbReference type="FunCoup" id="S8FPN1">
    <property type="interactions" value="307"/>
</dbReference>
<dbReference type="HOGENOM" id="CLU_062889_0_0_1"/>
<reference evidence="4 5" key="1">
    <citation type="journal article" date="2012" name="Science">
        <title>The Paleozoic origin of enzymatic lignin decomposition reconstructed from 31 fungal genomes.</title>
        <authorList>
            <person name="Floudas D."/>
            <person name="Binder M."/>
            <person name="Riley R."/>
            <person name="Barry K."/>
            <person name="Blanchette R.A."/>
            <person name="Henrissat B."/>
            <person name="Martinez A.T."/>
            <person name="Otillar R."/>
            <person name="Spatafora J.W."/>
            <person name="Yadav J.S."/>
            <person name="Aerts A."/>
            <person name="Benoit I."/>
            <person name="Boyd A."/>
            <person name="Carlson A."/>
            <person name="Copeland A."/>
            <person name="Coutinho P.M."/>
            <person name="de Vries R.P."/>
            <person name="Ferreira P."/>
            <person name="Findley K."/>
            <person name="Foster B."/>
            <person name="Gaskell J."/>
            <person name="Glotzer D."/>
            <person name="Gorecki P."/>
            <person name="Heitman J."/>
            <person name="Hesse C."/>
            <person name="Hori C."/>
            <person name="Igarashi K."/>
            <person name="Jurgens J.A."/>
            <person name="Kallen N."/>
            <person name="Kersten P."/>
            <person name="Kohler A."/>
            <person name="Kuees U."/>
            <person name="Kumar T.K.A."/>
            <person name="Kuo A."/>
            <person name="LaButti K."/>
            <person name="Larrondo L.F."/>
            <person name="Lindquist E."/>
            <person name="Ling A."/>
            <person name="Lombard V."/>
            <person name="Lucas S."/>
            <person name="Lundell T."/>
            <person name="Martin R."/>
            <person name="McLaughlin D.J."/>
            <person name="Morgenstern I."/>
            <person name="Morin E."/>
            <person name="Murat C."/>
            <person name="Nagy L.G."/>
            <person name="Nolan M."/>
            <person name="Ohm R.A."/>
            <person name="Patyshakuliyeva A."/>
            <person name="Rokas A."/>
            <person name="Ruiz-Duenas F.J."/>
            <person name="Sabat G."/>
            <person name="Salamov A."/>
            <person name="Samejima M."/>
            <person name="Schmutz J."/>
            <person name="Slot J.C."/>
            <person name="St John F."/>
            <person name="Stenlid J."/>
            <person name="Sun H."/>
            <person name="Sun S."/>
            <person name="Syed K."/>
            <person name="Tsang A."/>
            <person name="Wiebenga A."/>
            <person name="Young D."/>
            <person name="Pisabarro A."/>
            <person name="Eastwood D.C."/>
            <person name="Martin F."/>
            <person name="Cullen D."/>
            <person name="Grigoriev I.V."/>
            <person name="Hibbett D.S."/>
        </authorList>
    </citation>
    <scope>NUCLEOTIDE SEQUENCE</scope>
    <source>
        <strain evidence="5">FP-58527</strain>
    </source>
</reference>
<feature type="region of interest" description="Disordered" evidence="2">
    <location>
        <begin position="1"/>
        <end position="25"/>
    </location>
</feature>
<protein>
    <recommendedName>
        <fullName evidence="3">Phospholipase/carboxylesterase/thioesterase domain-containing protein</fullName>
    </recommendedName>
</protein>
<dbReference type="GO" id="GO:0052689">
    <property type="term" value="F:carboxylic ester hydrolase activity"/>
    <property type="evidence" value="ECO:0007669"/>
    <property type="project" value="TreeGrafter"/>
</dbReference>
<name>S8FPN1_FOMSC</name>
<dbReference type="AlphaFoldDB" id="S8FPN1"/>
<dbReference type="EMBL" id="KE504131">
    <property type="protein sequence ID" value="EPT03206.1"/>
    <property type="molecule type" value="Genomic_DNA"/>
</dbReference>
<dbReference type="GO" id="GO:0005737">
    <property type="term" value="C:cytoplasm"/>
    <property type="evidence" value="ECO:0007669"/>
    <property type="project" value="TreeGrafter"/>
</dbReference>
<keyword evidence="5" id="KW-1185">Reference proteome</keyword>
<dbReference type="InParanoid" id="S8FPN1"/>
<dbReference type="OrthoDB" id="437457at2759"/>
<evidence type="ECO:0000313" key="5">
    <source>
        <dbReference type="Proteomes" id="UP000015241"/>
    </source>
</evidence>
<feature type="domain" description="Phospholipase/carboxylesterase/thioesterase" evidence="3">
    <location>
        <begin position="41"/>
        <end position="151"/>
    </location>
</feature>
<dbReference type="STRING" id="743788.S8FPN1"/>
<dbReference type="PANTHER" id="PTHR10655:SF67">
    <property type="entry name" value="PHOSPHOLIPASE_CARBOXYLESTERASE SUPERFAMILY (AFU_ORTHOLOGUE AFUA_5G09340)"/>
    <property type="match status" value="1"/>
</dbReference>
<proteinExistence type="inferred from homology"/>
<dbReference type="InterPro" id="IPR050565">
    <property type="entry name" value="LYPA1-2/EST-like"/>
</dbReference>
<organism evidence="4 5">
    <name type="scientific">Fomitopsis schrenkii</name>
    <name type="common">Brown rot fungus</name>
    <dbReference type="NCBI Taxonomy" id="2126942"/>
    <lineage>
        <taxon>Eukaryota</taxon>
        <taxon>Fungi</taxon>
        <taxon>Dikarya</taxon>
        <taxon>Basidiomycota</taxon>
        <taxon>Agaricomycotina</taxon>
        <taxon>Agaricomycetes</taxon>
        <taxon>Polyporales</taxon>
        <taxon>Fomitopsis</taxon>
    </lineage>
</organism>
<dbReference type="SUPFAM" id="SSF53474">
    <property type="entry name" value="alpha/beta-Hydrolases"/>
    <property type="match status" value="1"/>
</dbReference>
<dbReference type="eggNOG" id="KOG2112">
    <property type="taxonomic scope" value="Eukaryota"/>
</dbReference>
<gene>
    <name evidence="4" type="ORF">FOMPIDRAFT_1142733</name>
</gene>
<dbReference type="Pfam" id="PF02230">
    <property type="entry name" value="Abhydrolase_2"/>
    <property type="match status" value="1"/>
</dbReference>
<evidence type="ECO:0000256" key="2">
    <source>
        <dbReference type="SAM" id="MobiDB-lite"/>
    </source>
</evidence>
<evidence type="ECO:0000259" key="3">
    <source>
        <dbReference type="Pfam" id="PF02230"/>
    </source>
</evidence>
<feature type="compositionally biased region" description="Polar residues" evidence="2">
    <location>
        <begin position="12"/>
        <end position="25"/>
    </location>
</feature>
<dbReference type="GO" id="GO:0008474">
    <property type="term" value="F:palmitoyl-(protein) hydrolase activity"/>
    <property type="evidence" value="ECO:0007669"/>
    <property type="project" value="TreeGrafter"/>
</dbReference>
<evidence type="ECO:0000313" key="4">
    <source>
        <dbReference type="EMBL" id="EPT03206.1"/>
    </source>
</evidence>
<dbReference type="InterPro" id="IPR029058">
    <property type="entry name" value="AB_hydrolase_fold"/>
</dbReference>
<dbReference type="Gene3D" id="3.40.50.1820">
    <property type="entry name" value="alpha/beta hydrolase"/>
    <property type="match status" value="1"/>
</dbReference>
<evidence type="ECO:0000256" key="1">
    <source>
        <dbReference type="ARBA" id="ARBA00006499"/>
    </source>
</evidence>
<dbReference type="PANTHER" id="PTHR10655">
    <property type="entry name" value="LYSOPHOSPHOLIPASE-RELATED"/>
    <property type="match status" value="1"/>
</dbReference>
<dbReference type="InterPro" id="IPR003140">
    <property type="entry name" value="PLipase/COase/thioEstase"/>
</dbReference>
<sequence length="269" mass="29479">MADIHLRDPTGGPSQSPRTKPTPTTVAIPVPFTYNPSDDGTDENLLILLHGLGDTHVPFGKLGRSLKLPQTATLALRAPQQIPFLYEQAFQWYNSFDPLGELLERPDPTPALDLLDRVLAHLTAECAWPPSRVHLFGFAQGGSVAVEVALRWWRAELEKQRKGVGCAVRPLGTVVSVSGPLLSYPTLSTLCPTALLLFHRAPPAESALKASDVPAFKKGFSHFVEVKMGSKDGMPASKEEWETIMRFWSERLSKRPVEGLYEVMSGTAA</sequence>